<reference evidence="1 2" key="1">
    <citation type="submission" date="2016-12" db="EMBL/GenBank/DDBJ databases">
        <title>Genome sequencing of Methylocaldum marinum.</title>
        <authorList>
            <person name="Takeuchi M."/>
            <person name="Kamagata Y."/>
            <person name="Hiraoka S."/>
            <person name="Oshima K."/>
            <person name="Hattori M."/>
            <person name="Iwasaki W."/>
        </authorList>
    </citation>
    <scope>NUCLEOTIDE SEQUENCE [LARGE SCALE GENOMIC DNA]</scope>
    <source>
        <strain evidence="1 2">S8</strain>
    </source>
</reference>
<dbReference type="InterPro" id="IPR036866">
    <property type="entry name" value="RibonucZ/Hydroxyglut_hydro"/>
</dbReference>
<organism evidence="1 2">
    <name type="scientific">Methylocaldum marinum</name>
    <dbReference type="NCBI Taxonomy" id="1432792"/>
    <lineage>
        <taxon>Bacteria</taxon>
        <taxon>Pseudomonadati</taxon>
        <taxon>Pseudomonadota</taxon>
        <taxon>Gammaproteobacteria</taxon>
        <taxon>Methylococcales</taxon>
        <taxon>Methylococcaceae</taxon>
        <taxon>Methylocaldum</taxon>
    </lineage>
</organism>
<dbReference type="EMBL" id="AP017928">
    <property type="protein sequence ID" value="BBA32716.1"/>
    <property type="molecule type" value="Genomic_DNA"/>
</dbReference>
<dbReference type="KEGG" id="mmai:sS8_0751"/>
<dbReference type="Gene3D" id="3.60.15.10">
    <property type="entry name" value="Ribonuclease Z/Hydroxyacylglutathione hydrolase-like"/>
    <property type="match status" value="1"/>
</dbReference>
<evidence type="ECO:0000313" key="2">
    <source>
        <dbReference type="Proteomes" id="UP000266313"/>
    </source>
</evidence>
<protein>
    <submittedName>
        <fullName evidence="1">Beta-lactamase domain protein</fullName>
    </submittedName>
</protein>
<keyword evidence="2" id="KW-1185">Reference proteome</keyword>
<evidence type="ECO:0000313" key="1">
    <source>
        <dbReference type="EMBL" id="BBA32716.1"/>
    </source>
</evidence>
<name>A0A250KMD2_9GAMM</name>
<dbReference type="AlphaFoldDB" id="A0A250KMD2"/>
<accession>A0A250KMD2</accession>
<proteinExistence type="predicted"/>
<gene>
    <name evidence="1" type="ORF">sS8_0751</name>
</gene>
<dbReference type="RefSeq" id="WP_170160933.1">
    <property type="nucleotide sequence ID" value="NZ_AP017928.1"/>
</dbReference>
<dbReference type="Proteomes" id="UP000266313">
    <property type="component" value="Chromosome"/>
</dbReference>
<sequence>MESVKSGGLSHLSYLLGDESAGVCAVIDPRRDVEIYLGSMLAWKAAGYPLE</sequence>